<dbReference type="AlphaFoldDB" id="A0AAE3ZKV9"/>
<dbReference type="CDD" id="cd06171">
    <property type="entry name" value="Sigma70_r4"/>
    <property type="match status" value="1"/>
</dbReference>
<dbReference type="Gene3D" id="1.10.10.10">
    <property type="entry name" value="Winged helix-like DNA-binding domain superfamily/Winged helix DNA-binding domain"/>
    <property type="match status" value="1"/>
</dbReference>
<gene>
    <name evidence="9" type="ORF">J2S44_000779</name>
</gene>
<evidence type="ECO:0000256" key="2">
    <source>
        <dbReference type="ARBA" id="ARBA00023015"/>
    </source>
</evidence>
<reference evidence="9 10" key="1">
    <citation type="submission" date="2023-07" db="EMBL/GenBank/DDBJ databases">
        <title>Sequencing the genomes of 1000 actinobacteria strains.</title>
        <authorList>
            <person name="Klenk H.-P."/>
        </authorList>
    </citation>
    <scope>NUCLEOTIDE SEQUENCE [LARGE SCALE GENOMIC DNA]</scope>
    <source>
        <strain evidence="9 10">DSM 44711</strain>
    </source>
</reference>
<dbReference type="GO" id="GO:0016987">
    <property type="term" value="F:sigma factor activity"/>
    <property type="evidence" value="ECO:0007669"/>
    <property type="project" value="UniProtKB-KW"/>
</dbReference>
<keyword evidence="3" id="KW-0731">Sigma factor</keyword>
<dbReference type="Pfam" id="PF04542">
    <property type="entry name" value="Sigma70_r2"/>
    <property type="match status" value="1"/>
</dbReference>
<dbReference type="InterPro" id="IPR013325">
    <property type="entry name" value="RNA_pol_sigma_r2"/>
</dbReference>
<evidence type="ECO:0000313" key="9">
    <source>
        <dbReference type="EMBL" id="MDR7320529.1"/>
    </source>
</evidence>
<dbReference type="InterPro" id="IPR007627">
    <property type="entry name" value="RNA_pol_sigma70_r2"/>
</dbReference>
<dbReference type="NCBIfam" id="TIGR02937">
    <property type="entry name" value="sigma70-ECF"/>
    <property type="match status" value="1"/>
</dbReference>
<dbReference type="PANTHER" id="PTHR43133">
    <property type="entry name" value="RNA POLYMERASE ECF-TYPE SIGMA FACTO"/>
    <property type="match status" value="1"/>
</dbReference>
<dbReference type="InterPro" id="IPR013249">
    <property type="entry name" value="RNA_pol_sigma70_r4_t2"/>
</dbReference>
<dbReference type="SUPFAM" id="SSF88659">
    <property type="entry name" value="Sigma3 and sigma4 domains of RNA polymerase sigma factors"/>
    <property type="match status" value="1"/>
</dbReference>
<dbReference type="InterPro" id="IPR036388">
    <property type="entry name" value="WH-like_DNA-bd_sf"/>
</dbReference>
<dbReference type="SUPFAM" id="SSF88946">
    <property type="entry name" value="Sigma2 domain of RNA polymerase sigma factors"/>
    <property type="match status" value="1"/>
</dbReference>
<evidence type="ECO:0000256" key="5">
    <source>
        <dbReference type="ARBA" id="ARBA00023163"/>
    </source>
</evidence>
<keyword evidence="2" id="KW-0805">Transcription regulation</keyword>
<feature type="domain" description="RNA polymerase sigma factor 70 region 4 type 2" evidence="8">
    <location>
        <begin position="119"/>
        <end position="170"/>
    </location>
</feature>
<dbReference type="InterPro" id="IPR039425">
    <property type="entry name" value="RNA_pol_sigma-70-like"/>
</dbReference>
<organism evidence="9 10">
    <name type="scientific">Catenuloplanes niger</name>
    <dbReference type="NCBI Taxonomy" id="587534"/>
    <lineage>
        <taxon>Bacteria</taxon>
        <taxon>Bacillati</taxon>
        <taxon>Actinomycetota</taxon>
        <taxon>Actinomycetes</taxon>
        <taxon>Micromonosporales</taxon>
        <taxon>Micromonosporaceae</taxon>
        <taxon>Catenuloplanes</taxon>
    </lineage>
</organism>
<evidence type="ECO:0000256" key="3">
    <source>
        <dbReference type="ARBA" id="ARBA00023082"/>
    </source>
</evidence>
<dbReference type="Gene3D" id="1.10.1740.10">
    <property type="match status" value="1"/>
</dbReference>
<dbReference type="GO" id="GO:0006352">
    <property type="term" value="P:DNA-templated transcription initiation"/>
    <property type="evidence" value="ECO:0007669"/>
    <property type="project" value="InterPro"/>
</dbReference>
<dbReference type="Pfam" id="PF08281">
    <property type="entry name" value="Sigma70_r4_2"/>
    <property type="match status" value="1"/>
</dbReference>
<dbReference type="PANTHER" id="PTHR43133:SF52">
    <property type="entry name" value="ECF RNA POLYMERASE SIGMA FACTOR SIGL"/>
    <property type="match status" value="1"/>
</dbReference>
<evidence type="ECO:0000259" key="7">
    <source>
        <dbReference type="Pfam" id="PF04542"/>
    </source>
</evidence>
<evidence type="ECO:0000256" key="1">
    <source>
        <dbReference type="ARBA" id="ARBA00010641"/>
    </source>
</evidence>
<dbReference type="RefSeq" id="WP_310409067.1">
    <property type="nucleotide sequence ID" value="NZ_JAVDYC010000001.1"/>
</dbReference>
<name>A0AAE3ZKV9_9ACTN</name>
<dbReference type="Proteomes" id="UP001183629">
    <property type="component" value="Unassembled WGS sequence"/>
</dbReference>
<accession>A0AAE3ZKV9</accession>
<dbReference type="EMBL" id="JAVDYC010000001">
    <property type="protein sequence ID" value="MDR7320529.1"/>
    <property type="molecule type" value="Genomic_DNA"/>
</dbReference>
<dbReference type="InterPro" id="IPR014284">
    <property type="entry name" value="RNA_pol_sigma-70_dom"/>
</dbReference>
<evidence type="ECO:0000259" key="8">
    <source>
        <dbReference type="Pfam" id="PF08281"/>
    </source>
</evidence>
<feature type="domain" description="RNA polymerase sigma-70 region 2" evidence="7">
    <location>
        <begin position="23"/>
        <end position="92"/>
    </location>
</feature>
<keyword evidence="4" id="KW-0238">DNA-binding</keyword>
<protein>
    <submittedName>
        <fullName evidence="9">RNA polymerase sigma-70 factor (ECF subfamily)</fullName>
    </submittedName>
</protein>
<evidence type="ECO:0000313" key="10">
    <source>
        <dbReference type="Proteomes" id="UP001183629"/>
    </source>
</evidence>
<sequence length="188" mass="21829">MHDDHLTSTPDDPAYGDTPLRSLYEEHRPRLYRRLMRLLNGDRHLVEDVLQETAMRAWRHPEARGPDGAWRPQWLYTVARNLAFDHIRARQRANTAAGDVGNAQPAQHDAIERMMTSWQVRDAVRQLPDRLRAVLIEVYLLDRPMQETADRLGVPLGTVKSRLYYALRALRVSMAEPHQETLPPRPDE</sequence>
<proteinExistence type="inferred from homology"/>
<evidence type="ECO:0000256" key="4">
    <source>
        <dbReference type="ARBA" id="ARBA00023125"/>
    </source>
</evidence>
<feature type="region of interest" description="Disordered" evidence="6">
    <location>
        <begin position="1"/>
        <end position="20"/>
    </location>
</feature>
<comment type="caution">
    <text evidence="9">The sequence shown here is derived from an EMBL/GenBank/DDBJ whole genome shotgun (WGS) entry which is preliminary data.</text>
</comment>
<keyword evidence="5" id="KW-0804">Transcription</keyword>
<dbReference type="InterPro" id="IPR013324">
    <property type="entry name" value="RNA_pol_sigma_r3/r4-like"/>
</dbReference>
<evidence type="ECO:0000256" key="6">
    <source>
        <dbReference type="SAM" id="MobiDB-lite"/>
    </source>
</evidence>
<keyword evidence="10" id="KW-1185">Reference proteome</keyword>
<comment type="similarity">
    <text evidence="1">Belongs to the sigma-70 factor family. ECF subfamily.</text>
</comment>
<dbReference type="GO" id="GO:0003677">
    <property type="term" value="F:DNA binding"/>
    <property type="evidence" value="ECO:0007669"/>
    <property type="project" value="UniProtKB-KW"/>
</dbReference>